<keyword evidence="1" id="KW-0433">Leucine-rich repeat</keyword>
<dbReference type="RefSeq" id="WP_171649816.1">
    <property type="nucleotide sequence ID" value="NZ_WHOD01000003.1"/>
</dbReference>
<sequence>MKKAVIILLSSILATASGCSAAVPKQAETSSVQADKTVIFKDQGLDAQIREAIKRPTGEIHKKDLKTLTELIASKRNITDLSGVEDLTNLKKINLNDNPIKDIKPLADLANLEELYLTRFALMDAKNRNEFSDLTPLAKLNHLTVLEINSSLKDLTPLKDLTNLKKLSLFWNEISDISALQGLTQLTELNLSGNKINDIDALAGLTNLTSLDLYDNDISDIRALKGLTQLKTLRLSSNKIADISALQSLKNLTKLELTNNKIRSTDIEALSKALPNCTISSSSQHPAPALAPAPASASASKSPTAPPSPDKQEISSKSAPNKWEAVFNPVMVSLNAKYFNNNVDEIYGEIKNYTKKDWNYVEITLNLYDENNKQVGKAYSKIAGKISPNKVVKFTSEGGGLSYLKAKKYELASVSPM</sequence>
<dbReference type="Gene3D" id="3.80.10.10">
    <property type="entry name" value="Ribonuclease Inhibitor"/>
    <property type="match status" value="1"/>
</dbReference>
<keyword evidence="2" id="KW-0677">Repeat</keyword>
<keyword evidence="6" id="KW-1185">Reference proteome</keyword>
<comment type="caution">
    <text evidence="5">The sequence shown here is derived from an EMBL/GenBank/DDBJ whole genome shotgun (WGS) entry which is preliminary data.</text>
</comment>
<feature type="signal peptide" evidence="4">
    <location>
        <begin position="1"/>
        <end position="21"/>
    </location>
</feature>
<dbReference type="PROSITE" id="PS51450">
    <property type="entry name" value="LRR"/>
    <property type="match status" value="5"/>
</dbReference>
<dbReference type="Pfam" id="PF12799">
    <property type="entry name" value="LRR_4"/>
    <property type="match status" value="3"/>
</dbReference>
<dbReference type="AlphaFoldDB" id="A0A972GJ04"/>
<organism evidence="5 6">
    <name type="scientific">Paenibacillus foliorum</name>
    <dbReference type="NCBI Taxonomy" id="2654974"/>
    <lineage>
        <taxon>Bacteria</taxon>
        <taxon>Bacillati</taxon>
        <taxon>Bacillota</taxon>
        <taxon>Bacilli</taxon>
        <taxon>Bacillales</taxon>
        <taxon>Paenibacillaceae</taxon>
        <taxon>Paenibacillus</taxon>
    </lineage>
</organism>
<dbReference type="Pfam" id="PF13516">
    <property type="entry name" value="LRR_6"/>
    <property type="match status" value="1"/>
</dbReference>
<dbReference type="SMART" id="SM00365">
    <property type="entry name" value="LRR_SD22"/>
    <property type="match status" value="7"/>
</dbReference>
<dbReference type="InterPro" id="IPR032675">
    <property type="entry name" value="LRR_dom_sf"/>
</dbReference>
<dbReference type="InterPro" id="IPR001611">
    <property type="entry name" value="Leu-rich_rpt"/>
</dbReference>
<keyword evidence="4" id="KW-0732">Signal</keyword>
<dbReference type="NCBIfam" id="NF038353">
    <property type="entry name" value="FxLYD_dom"/>
    <property type="match status" value="1"/>
</dbReference>
<evidence type="ECO:0000313" key="5">
    <source>
        <dbReference type="EMBL" id="NOU91647.1"/>
    </source>
</evidence>
<dbReference type="EMBL" id="WHOD01000003">
    <property type="protein sequence ID" value="NOU91647.1"/>
    <property type="molecule type" value="Genomic_DNA"/>
</dbReference>
<dbReference type="SUPFAM" id="SSF52058">
    <property type="entry name" value="L domain-like"/>
    <property type="match status" value="1"/>
</dbReference>
<dbReference type="InterPro" id="IPR047676">
    <property type="entry name" value="FxLYD_dom"/>
</dbReference>
<dbReference type="InterPro" id="IPR003591">
    <property type="entry name" value="Leu-rich_rpt_typical-subtyp"/>
</dbReference>
<dbReference type="SMART" id="SM00369">
    <property type="entry name" value="LRR_TYP"/>
    <property type="match status" value="6"/>
</dbReference>
<feature type="region of interest" description="Disordered" evidence="3">
    <location>
        <begin position="280"/>
        <end position="318"/>
    </location>
</feature>
<name>A0A972GJ04_9BACL</name>
<evidence type="ECO:0000256" key="1">
    <source>
        <dbReference type="ARBA" id="ARBA00022614"/>
    </source>
</evidence>
<protein>
    <submittedName>
        <fullName evidence="5">Leucine-rich repeat protein</fullName>
    </submittedName>
</protein>
<dbReference type="PANTHER" id="PTHR46652">
    <property type="entry name" value="LEUCINE-RICH REPEAT AND IQ DOMAIN-CONTAINING PROTEIN 1-RELATED"/>
    <property type="match status" value="1"/>
</dbReference>
<feature type="chain" id="PRO_5038111628" evidence="4">
    <location>
        <begin position="22"/>
        <end position="417"/>
    </location>
</feature>
<feature type="compositionally biased region" description="Low complexity" evidence="3">
    <location>
        <begin position="280"/>
        <end position="303"/>
    </location>
</feature>
<accession>A0A972GJ04</accession>
<evidence type="ECO:0000256" key="2">
    <source>
        <dbReference type="ARBA" id="ARBA00022737"/>
    </source>
</evidence>
<dbReference type="InterPro" id="IPR025875">
    <property type="entry name" value="Leu-rich_rpt_4"/>
</dbReference>
<dbReference type="Proteomes" id="UP000641588">
    <property type="component" value="Unassembled WGS sequence"/>
</dbReference>
<proteinExistence type="predicted"/>
<evidence type="ECO:0000313" key="6">
    <source>
        <dbReference type="Proteomes" id="UP000641588"/>
    </source>
</evidence>
<reference evidence="5" key="1">
    <citation type="submission" date="2019-10" db="EMBL/GenBank/DDBJ databases">
        <title>Description of Paenibacillus glebae sp. nov.</title>
        <authorList>
            <person name="Carlier A."/>
            <person name="Qi S."/>
        </authorList>
    </citation>
    <scope>NUCLEOTIDE SEQUENCE</scope>
    <source>
        <strain evidence="5">LMG 31456</strain>
    </source>
</reference>
<evidence type="ECO:0000256" key="4">
    <source>
        <dbReference type="SAM" id="SignalP"/>
    </source>
</evidence>
<dbReference type="PROSITE" id="PS51257">
    <property type="entry name" value="PROKAR_LIPOPROTEIN"/>
    <property type="match status" value="1"/>
</dbReference>
<dbReference type="InterPro" id="IPR050836">
    <property type="entry name" value="SDS22/Internalin_LRR"/>
</dbReference>
<dbReference type="PANTHER" id="PTHR46652:SF3">
    <property type="entry name" value="LEUCINE-RICH REPEAT-CONTAINING PROTEIN 9"/>
    <property type="match status" value="1"/>
</dbReference>
<gene>
    <name evidence="5" type="ORF">GC093_00135</name>
</gene>
<evidence type="ECO:0000256" key="3">
    <source>
        <dbReference type="SAM" id="MobiDB-lite"/>
    </source>
</evidence>